<proteinExistence type="predicted"/>
<dbReference type="AlphaFoldDB" id="A0A3B0T763"/>
<dbReference type="InterPro" id="IPR009935">
    <property type="entry name" value="DUF1467"/>
</dbReference>
<dbReference type="EMBL" id="UOEM01000066">
    <property type="protein sequence ID" value="VAW13848.1"/>
    <property type="molecule type" value="Genomic_DNA"/>
</dbReference>
<keyword evidence="1" id="KW-0472">Membrane</keyword>
<organism evidence="2">
    <name type="scientific">hydrothermal vent metagenome</name>
    <dbReference type="NCBI Taxonomy" id="652676"/>
    <lineage>
        <taxon>unclassified sequences</taxon>
        <taxon>metagenomes</taxon>
        <taxon>ecological metagenomes</taxon>
    </lineage>
</organism>
<feature type="transmembrane region" description="Helical" evidence="1">
    <location>
        <begin position="6"/>
        <end position="26"/>
    </location>
</feature>
<evidence type="ECO:0000313" key="2">
    <source>
        <dbReference type="EMBL" id="VAW13848.1"/>
    </source>
</evidence>
<name>A0A3B0T763_9ZZZZ</name>
<protein>
    <submittedName>
        <fullName evidence="2">Uncharacterized protein</fullName>
    </submittedName>
</protein>
<accession>A0A3B0T763</accession>
<feature type="transmembrane region" description="Helical" evidence="1">
    <location>
        <begin position="53"/>
        <end position="71"/>
    </location>
</feature>
<sequence>MNLGAGFAIYFIFWWLALLIVMPFGVRTQEEVGEVEPGTIPSAHANPMIRRRLILATFMAAAAFAVYYVVWVNDLVTLEDFPIFDPPSAQRQS</sequence>
<keyword evidence="1" id="KW-0812">Transmembrane</keyword>
<evidence type="ECO:0000256" key="1">
    <source>
        <dbReference type="SAM" id="Phobius"/>
    </source>
</evidence>
<reference evidence="2" key="1">
    <citation type="submission" date="2018-06" db="EMBL/GenBank/DDBJ databases">
        <authorList>
            <person name="Zhirakovskaya E."/>
        </authorList>
    </citation>
    <scope>NUCLEOTIDE SEQUENCE</scope>
</reference>
<keyword evidence="1" id="KW-1133">Transmembrane helix</keyword>
<gene>
    <name evidence="2" type="ORF">MNBD_ALPHA09-662</name>
</gene>
<dbReference type="Pfam" id="PF07330">
    <property type="entry name" value="DUF1467"/>
    <property type="match status" value="1"/>
</dbReference>